<evidence type="ECO:0000256" key="1">
    <source>
        <dbReference type="SAM" id="Phobius"/>
    </source>
</evidence>
<keyword evidence="1" id="KW-0812">Transmembrane</keyword>
<gene>
    <name evidence="2" type="ORF">EGM21_19350</name>
</gene>
<reference evidence="2" key="1">
    <citation type="submission" date="2018-11" db="EMBL/GenBank/DDBJ databases">
        <authorList>
            <person name="Ashton P.M."/>
            <person name="Dallman T."/>
            <person name="Nair S."/>
            <person name="De Pinna E."/>
            <person name="Peters T."/>
            <person name="Grant K."/>
        </authorList>
    </citation>
    <scope>NUCLEOTIDE SEQUENCE</scope>
    <source>
        <strain evidence="2">634641</strain>
    </source>
</reference>
<evidence type="ECO:0000313" key="2">
    <source>
        <dbReference type="EMBL" id="EBZ7977779.1"/>
    </source>
</evidence>
<protein>
    <submittedName>
        <fullName evidence="2">Uncharacterized protein</fullName>
    </submittedName>
</protein>
<organism evidence="2">
    <name type="scientific">Salmonella enteritidis</name>
    <dbReference type="NCBI Taxonomy" id="149539"/>
    <lineage>
        <taxon>Bacteria</taxon>
        <taxon>Pseudomonadati</taxon>
        <taxon>Pseudomonadota</taxon>
        <taxon>Gammaproteobacteria</taxon>
        <taxon>Enterobacterales</taxon>
        <taxon>Enterobacteriaceae</taxon>
        <taxon>Salmonella</taxon>
    </lineage>
</organism>
<comment type="caution">
    <text evidence="2">The sequence shown here is derived from an EMBL/GenBank/DDBJ whole genome shotgun (WGS) entry which is preliminary data.</text>
</comment>
<name>A0A5X4H3D8_SALEN</name>
<feature type="transmembrane region" description="Helical" evidence="1">
    <location>
        <begin position="6"/>
        <end position="25"/>
    </location>
</feature>
<keyword evidence="1" id="KW-0472">Membrane</keyword>
<dbReference type="EMBL" id="AAHSHU010000018">
    <property type="protein sequence ID" value="EBZ7977779.1"/>
    <property type="molecule type" value="Genomic_DNA"/>
</dbReference>
<accession>A0A5X4H3D8</accession>
<dbReference type="AlphaFoldDB" id="A0A5X4H3D8"/>
<keyword evidence="1" id="KW-1133">Transmembrane helix</keyword>
<proteinExistence type="predicted"/>
<sequence>MGSCALTMVWFSVNITFIVLFRPAPLQQIRLFPARPVITIPARIFLDFFPGSTRDEIKIGMTDRRMRMNTS</sequence>